<dbReference type="SMART" id="SM00355">
    <property type="entry name" value="ZnF_C2H2"/>
    <property type="match status" value="3"/>
</dbReference>
<evidence type="ECO:0000256" key="6">
    <source>
        <dbReference type="ARBA" id="ARBA00023242"/>
    </source>
</evidence>
<feature type="compositionally biased region" description="Polar residues" evidence="8">
    <location>
        <begin position="227"/>
        <end position="240"/>
    </location>
</feature>
<feature type="region of interest" description="Disordered" evidence="8">
    <location>
        <begin position="374"/>
        <end position="480"/>
    </location>
</feature>
<dbReference type="GO" id="GO:0005634">
    <property type="term" value="C:nucleus"/>
    <property type="evidence" value="ECO:0007669"/>
    <property type="project" value="UniProtKB-SubCell"/>
</dbReference>
<dbReference type="RefSeq" id="XP_033674138.1">
    <property type="nucleotide sequence ID" value="XM_033803949.1"/>
</dbReference>
<feature type="domain" description="C2H2-type" evidence="9">
    <location>
        <begin position="174"/>
        <end position="204"/>
    </location>
</feature>
<dbReference type="EMBL" id="ML993580">
    <property type="protein sequence ID" value="KAF2173249.1"/>
    <property type="molecule type" value="Genomic_DNA"/>
</dbReference>
<keyword evidence="11" id="KW-1185">Reference proteome</keyword>
<dbReference type="PANTHER" id="PTHR45718">
    <property type="entry name" value="TRANSCRIPTIONAL ACTIVATOR CUBITUS INTERRUPTUS"/>
    <property type="match status" value="1"/>
</dbReference>
<proteinExistence type="predicted"/>
<dbReference type="PROSITE" id="PS50157">
    <property type="entry name" value="ZINC_FINGER_C2H2_2"/>
    <property type="match status" value="1"/>
</dbReference>
<feature type="region of interest" description="Disordered" evidence="8">
    <location>
        <begin position="198"/>
        <end position="260"/>
    </location>
</feature>
<keyword evidence="5" id="KW-0862">Zinc</keyword>
<evidence type="ECO:0000313" key="10">
    <source>
        <dbReference type="EMBL" id="KAF2173249.1"/>
    </source>
</evidence>
<keyword evidence="2" id="KW-0479">Metal-binding</keyword>
<accession>A0A6A6D539</accession>
<dbReference type="PROSITE" id="PS00028">
    <property type="entry name" value="ZINC_FINGER_C2H2_1"/>
    <property type="match status" value="1"/>
</dbReference>
<protein>
    <recommendedName>
        <fullName evidence="9">C2H2-type domain-containing protein</fullName>
    </recommendedName>
</protein>
<sequence>MADSPGSSDLSDPPSVESDNEDQLSTAVPSSRPSVDITYTETETLAPPSKRRKTGPNTLTSLDRAPSSQPEPEDDNISLSSDGFSSAPGSPNDDEYSLREQAQTLCLWRDCDFGSAINNDELVKHVQTTHCATGGPKKSKYLCEWGECQKKSSSHPSGYALKAHMRSHTKEKPYYCALPECDKAFTRSDALAKHMRTVHEPEPAKGGPGSVNEPTPSGKKSLKIKLTNGSGAAKTPSTPQDMGPTHDEDGNEIDPSPAKDNITYIPAHHPITGQPGFMIHYPPDIQFTAWESSITADQLMRLLRRQEHWAQQEGEVLKQEIERMEAQRREEWTLKEVLLEGLLEADLAQAEKDQVLRNVDGRVKEAMRRDVEPAKKLEWTGGEPAWRREKLGGDEMDVDTPDRPRGRNSPSPPPTGVSGGGGFDGDADPYDNYLATRMAEYEERERLRSMQNTPAKAAQEQQAAEQDAVGALMGLKGGGD</sequence>
<dbReference type="PANTHER" id="PTHR45718:SF4">
    <property type="entry name" value="TRANSCRIPTIONAL ACTIVATOR CUBITUS INTERRUPTUS"/>
    <property type="match status" value="1"/>
</dbReference>
<evidence type="ECO:0000256" key="3">
    <source>
        <dbReference type="ARBA" id="ARBA00022737"/>
    </source>
</evidence>
<feature type="compositionally biased region" description="Low complexity" evidence="8">
    <location>
        <begin position="457"/>
        <end position="466"/>
    </location>
</feature>
<gene>
    <name evidence="10" type="ORF">M409DRAFT_17193</name>
</gene>
<keyword evidence="3" id="KW-0677">Repeat</keyword>
<dbReference type="SUPFAM" id="SSF57667">
    <property type="entry name" value="beta-beta-alpha zinc fingers"/>
    <property type="match status" value="1"/>
</dbReference>
<keyword evidence="6" id="KW-0539">Nucleus</keyword>
<keyword evidence="4 7" id="KW-0863">Zinc-finger</keyword>
<feature type="compositionally biased region" description="Low complexity" evidence="8">
    <location>
        <begin position="1"/>
        <end position="15"/>
    </location>
</feature>
<feature type="compositionally biased region" description="Polar residues" evidence="8">
    <location>
        <begin position="23"/>
        <end position="43"/>
    </location>
</feature>
<evidence type="ECO:0000313" key="11">
    <source>
        <dbReference type="Proteomes" id="UP000799537"/>
    </source>
</evidence>
<name>A0A6A6D539_ZASCE</name>
<dbReference type="InterPro" id="IPR043359">
    <property type="entry name" value="GLI-like"/>
</dbReference>
<dbReference type="InterPro" id="IPR013087">
    <property type="entry name" value="Znf_C2H2_type"/>
</dbReference>
<evidence type="ECO:0000256" key="5">
    <source>
        <dbReference type="ARBA" id="ARBA00022833"/>
    </source>
</evidence>
<evidence type="ECO:0000256" key="1">
    <source>
        <dbReference type="ARBA" id="ARBA00004123"/>
    </source>
</evidence>
<dbReference type="GO" id="GO:0008270">
    <property type="term" value="F:zinc ion binding"/>
    <property type="evidence" value="ECO:0007669"/>
    <property type="project" value="UniProtKB-KW"/>
</dbReference>
<dbReference type="InterPro" id="IPR036236">
    <property type="entry name" value="Znf_C2H2_sf"/>
</dbReference>
<dbReference type="GO" id="GO:0000978">
    <property type="term" value="F:RNA polymerase II cis-regulatory region sequence-specific DNA binding"/>
    <property type="evidence" value="ECO:0007669"/>
    <property type="project" value="TreeGrafter"/>
</dbReference>
<dbReference type="AlphaFoldDB" id="A0A6A6D539"/>
<feature type="region of interest" description="Disordered" evidence="8">
    <location>
        <begin position="1"/>
        <end position="96"/>
    </location>
</feature>
<dbReference type="OrthoDB" id="3214149at2759"/>
<dbReference type="Pfam" id="PF00096">
    <property type="entry name" value="zf-C2H2"/>
    <property type="match status" value="1"/>
</dbReference>
<dbReference type="Proteomes" id="UP000799537">
    <property type="component" value="Unassembled WGS sequence"/>
</dbReference>
<dbReference type="Gene3D" id="3.30.160.60">
    <property type="entry name" value="Classic Zinc Finger"/>
    <property type="match status" value="2"/>
</dbReference>
<feature type="compositionally biased region" description="Basic and acidic residues" evidence="8">
    <location>
        <begin position="439"/>
        <end position="448"/>
    </location>
</feature>
<feature type="compositionally biased region" description="Polar residues" evidence="8">
    <location>
        <begin position="55"/>
        <end position="70"/>
    </location>
</feature>
<organism evidence="10 11">
    <name type="scientific">Zasmidium cellare ATCC 36951</name>
    <dbReference type="NCBI Taxonomy" id="1080233"/>
    <lineage>
        <taxon>Eukaryota</taxon>
        <taxon>Fungi</taxon>
        <taxon>Dikarya</taxon>
        <taxon>Ascomycota</taxon>
        <taxon>Pezizomycotina</taxon>
        <taxon>Dothideomycetes</taxon>
        <taxon>Dothideomycetidae</taxon>
        <taxon>Mycosphaerellales</taxon>
        <taxon>Mycosphaerellaceae</taxon>
        <taxon>Zasmidium</taxon>
    </lineage>
</organism>
<dbReference type="GO" id="GO:0000981">
    <property type="term" value="F:DNA-binding transcription factor activity, RNA polymerase II-specific"/>
    <property type="evidence" value="ECO:0007669"/>
    <property type="project" value="TreeGrafter"/>
</dbReference>
<dbReference type="FunFam" id="3.30.160.60:FF:000201">
    <property type="entry name" value="C2H2 finger domain protein (Gli3)"/>
    <property type="match status" value="1"/>
</dbReference>
<dbReference type="GeneID" id="54557221"/>
<reference evidence="10" key="1">
    <citation type="journal article" date="2020" name="Stud. Mycol.">
        <title>101 Dothideomycetes genomes: a test case for predicting lifestyles and emergence of pathogens.</title>
        <authorList>
            <person name="Haridas S."/>
            <person name="Albert R."/>
            <person name="Binder M."/>
            <person name="Bloem J."/>
            <person name="Labutti K."/>
            <person name="Salamov A."/>
            <person name="Andreopoulos B."/>
            <person name="Baker S."/>
            <person name="Barry K."/>
            <person name="Bills G."/>
            <person name="Bluhm B."/>
            <person name="Cannon C."/>
            <person name="Castanera R."/>
            <person name="Culley D."/>
            <person name="Daum C."/>
            <person name="Ezra D."/>
            <person name="Gonzalez J."/>
            <person name="Henrissat B."/>
            <person name="Kuo A."/>
            <person name="Liang C."/>
            <person name="Lipzen A."/>
            <person name="Lutzoni F."/>
            <person name="Magnuson J."/>
            <person name="Mondo S."/>
            <person name="Nolan M."/>
            <person name="Ohm R."/>
            <person name="Pangilinan J."/>
            <person name="Park H.-J."/>
            <person name="Ramirez L."/>
            <person name="Alfaro M."/>
            <person name="Sun H."/>
            <person name="Tritt A."/>
            <person name="Yoshinaga Y."/>
            <person name="Zwiers L.-H."/>
            <person name="Turgeon B."/>
            <person name="Goodwin S."/>
            <person name="Spatafora J."/>
            <person name="Crous P."/>
            <person name="Grigoriev I."/>
        </authorList>
    </citation>
    <scope>NUCLEOTIDE SEQUENCE</scope>
    <source>
        <strain evidence="10">ATCC 36951</strain>
    </source>
</reference>
<evidence type="ECO:0000256" key="2">
    <source>
        <dbReference type="ARBA" id="ARBA00022723"/>
    </source>
</evidence>
<evidence type="ECO:0000256" key="8">
    <source>
        <dbReference type="SAM" id="MobiDB-lite"/>
    </source>
</evidence>
<feature type="compositionally biased region" description="Polar residues" evidence="8">
    <location>
        <begin position="77"/>
        <end position="89"/>
    </location>
</feature>
<evidence type="ECO:0000256" key="4">
    <source>
        <dbReference type="ARBA" id="ARBA00022771"/>
    </source>
</evidence>
<evidence type="ECO:0000256" key="7">
    <source>
        <dbReference type="PROSITE-ProRule" id="PRU00042"/>
    </source>
</evidence>
<evidence type="ECO:0000259" key="9">
    <source>
        <dbReference type="PROSITE" id="PS50157"/>
    </source>
</evidence>
<comment type="subcellular location">
    <subcellularLocation>
        <location evidence="1">Nucleus</location>
    </subcellularLocation>
</comment>